<organism evidence="3 4">
    <name type="scientific">Mycena venus</name>
    <dbReference type="NCBI Taxonomy" id="2733690"/>
    <lineage>
        <taxon>Eukaryota</taxon>
        <taxon>Fungi</taxon>
        <taxon>Dikarya</taxon>
        <taxon>Basidiomycota</taxon>
        <taxon>Agaricomycotina</taxon>
        <taxon>Agaricomycetes</taxon>
        <taxon>Agaricomycetidae</taxon>
        <taxon>Agaricales</taxon>
        <taxon>Marasmiineae</taxon>
        <taxon>Mycenaceae</taxon>
        <taxon>Mycena</taxon>
    </lineage>
</organism>
<feature type="region of interest" description="Disordered" evidence="1">
    <location>
        <begin position="175"/>
        <end position="422"/>
    </location>
</feature>
<sequence>MANILARFRRGRTNSLSGPSVLTPTLATTPAAAPLPTQPTAPEEAPSSPLERKIHPDLDSLVANWTPPVASSRSQSDPVTAVSETVPSSPPPFSTALRPSTRRHSIDGVTPVLRPPQTDTHLEDLPEVSVPIPFTAQPQPPTRTQRLLTRLTGAASPPSSSTNLATTSTAVGWSTFGRKAKNGGDNNRPHLTEFGEQGRGSPAPSHGTSLSRSVSQSRSPSQVNLGTPSTTSQQLEDSVSTSGHGRPMTPGSDLPSPSSGFTFGSQGRMSGRASASGSPAPPMPPLDHPAFRGMGRTPHSASQSQTPSQVQLPPLLREARPRSSSSLPSMHSTSRRKRQGGTGGDRAKAQDIFASLRRPRSARRRASAEFSSGQASTTPVFLALGASGGGERDGSRSKPGTPTNLKDQIGPDSGDLRSGDTDGDFKFDARVKRVAGSSDTQLGDPFVWPDIPPQAVHSNESSSSTMDQKKATPLLMPPSLSFTAATPEGSPAGPHRARTASDGPSAVLRPPTPSRSHSDGHIRGKRKADAVEGGATPPTRRKGDGSSRSPTCVILFQFRYLSRNVLLIIKAAIHISHSTASSRAPSSFHRQKRAKIVTPEPTPPRPASRTGSVSAANTTSASSRGSAPHPHQHSQHPSRAPSRMSQASLPISALVSPHAPSVARSGMGTAYHMQDPRKPPRVQPTRWGLVLGDGGWRQGGGSPVHAWLFFLGFVLFPLWWVAGFCVPIPQTRRLGDEEGEKGRGLVVDDPQWEFDAKSWRKRCRIMAGVSLVTYVPFIVLLAVFLRRHAT</sequence>
<evidence type="ECO:0000256" key="1">
    <source>
        <dbReference type="SAM" id="MobiDB-lite"/>
    </source>
</evidence>
<evidence type="ECO:0000313" key="4">
    <source>
        <dbReference type="Proteomes" id="UP000620124"/>
    </source>
</evidence>
<feature type="compositionally biased region" description="Polar residues" evidence="1">
    <location>
        <begin position="224"/>
        <end position="243"/>
    </location>
</feature>
<name>A0A8H7DAI0_9AGAR</name>
<feature type="region of interest" description="Disordered" evidence="1">
    <location>
        <begin position="659"/>
        <end position="683"/>
    </location>
</feature>
<feature type="compositionally biased region" description="Low complexity" evidence="1">
    <location>
        <begin position="22"/>
        <end position="46"/>
    </location>
</feature>
<evidence type="ECO:0000256" key="2">
    <source>
        <dbReference type="SAM" id="Phobius"/>
    </source>
</evidence>
<feature type="compositionally biased region" description="Low complexity" evidence="1">
    <location>
        <begin position="209"/>
        <end position="223"/>
    </location>
</feature>
<gene>
    <name evidence="3" type="ORF">MVEN_00434200</name>
</gene>
<keyword evidence="2" id="KW-0472">Membrane</keyword>
<feature type="transmembrane region" description="Helical" evidence="2">
    <location>
        <begin position="706"/>
        <end position="726"/>
    </location>
</feature>
<keyword evidence="4" id="KW-1185">Reference proteome</keyword>
<accession>A0A8H7DAI0</accession>
<feature type="compositionally biased region" description="Low complexity" evidence="1">
    <location>
        <begin position="578"/>
        <end position="587"/>
    </location>
</feature>
<dbReference type="EMBL" id="JACAZI010000003">
    <property type="protein sequence ID" value="KAF7365607.1"/>
    <property type="molecule type" value="Genomic_DNA"/>
</dbReference>
<comment type="caution">
    <text evidence="3">The sequence shown here is derived from an EMBL/GenBank/DDBJ whole genome shotgun (WGS) entry which is preliminary data.</text>
</comment>
<feature type="compositionally biased region" description="Polar residues" evidence="1">
    <location>
        <begin position="456"/>
        <end position="466"/>
    </location>
</feature>
<feature type="compositionally biased region" description="Polar residues" evidence="1">
    <location>
        <begin position="299"/>
        <end position="311"/>
    </location>
</feature>
<protein>
    <submittedName>
        <fullName evidence="3">Uncharacterized protein</fullName>
    </submittedName>
</protein>
<proteinExistence type="predicted"/>
<feature type="region of interest" description="Disordered" evidence="1">
    <location>
        <begin position="435"/>
        <end position="549"/>
    </location>
</feature>
<feature type="compositionally biased region" description="Basic and acidic residues" evidence="1">
    <location>
        <begin position="516"/>
        <end position="530"/>
    </location>
</feature>
<feature type="transmembrane region" description="Helical" evidence="2">
    <location>
        <begin position="765"/>
        <end position="785"/>
    </location>
</feature>
<feature type="region of interest" description="Disordered" evidence="1">
    <location>
        <begin position="1"/>
        <end position="142"/>
    </location>
</feature>
<reference evidence="3" key="1">
    <citation type="submission" date="2020-05" db="EMBL/GenBank/DDBJ databases">
        <title>Mycena genomes resolve the evolution of fungal bioluminescence.</title>
        <authorList>
            <person name="Tsai I.J."/>
        </authorList>
    </citation>
    <scope>NUCLEOTIDE SEQUENCE</scope>
    <source>
        <strain evidence="3">CCC161011</strain>
    </source>
</reference>
<feature type="compositionally biased region" description="Low complexity" evidence="1">
    <location>
        <begin position="264"/>
        <end position="278"/>
    </location>
</feature>
<feature type="compositionally biased region" description="Low complexity" evidence="1">
    <location>
        <begin position="312"/>
        <end position="332"/>
    </location>
</feature>
<dbReference type="OrthoDB" id="3266087at2759"/>
<feature type="region of interest" description="Disordered" evidence="1">
    <location>
        <begin position="578"/>
        <end position="647"/>
    </location>
</feature>
<keyword evidence="2" id="KW-0812">Transmembrane</keyword>
<feature type="compositionally biased region" description="Low complexity" evidence="1">
    <location>
        <begin position="610"/>
        <end position="629"/>
    </location>
</feature>
<keyword evidence="2" id="KW-1133">Transmembrane helix</keyword>
<feature type="compositionally biased region" description="Polar residues" evidence="1">
    <location>
        <begin position="69"/>
        <end position="87"/>
    </location>
</feature>
<dbReference type="Proteomes" id="UP000620124">
    <property type="component" value="Unassembled WGS sequence"/>
</dbReference>
<evidence type="ECO:0000313" key="3">
    <source>
        <dbReference type="EMBL" id="KAF7365607.1"/>
    </source>
</evidence>
<dbReference type="AlphaFoldDB" id="A0A8H7DAI0"/>